<dbReference type="STRING" id="1033810.HLPCO_001683"/>
<sequence>MDLFDQQKDIFGKVFLLANKLQIIGDAHLKEHDITIKQWFLITVISHFDDSPMITEVASMMGSSRQNVKQLANKLQDRGFVTIEKDRQDSRILRLKLTTKNEVFWSETAEKDRDFILTLFKGLSIDEITHMYSGINKVLEQIDYIEKN</sequence>
<dbReference type="PANTHER" id="PTHR33164:SF58">
    <property type="entry name" value="DNA-BINDING TRANSCRIPTIONAL REPRESSOR SCOC"/>
    <property type="match status" value="1"/>
</dbReference>
<evidence type="ECO:0000313" key="3">
    <source>
        <dbReference type="Proteomes" id="UP000005707"/>
    </source>
</evidence>
<dbReference type="PANTHER" id="PTHR33164">
    <property type="entry name" value="TRANSCRIPTIONAL REGULATOR, MARR FAMILY"/>
    <property type="match status" value="1"/>
</dbReference>
<dbReference type="OrthoDB" id="1755545at2"/>
<keyword evidence="3" id="KW-1185">Reference proteome</keyword>
<dbReference type="AlphaFoldDB" id="F7Q237"/>
<proteinExistence type="predicted"/>
<name>F7Q237_9MOLU</name>
<dbReference type="SMART" id="SM00347">
    <property type="entry name" value="HTH_MARR"/>
    <property type="match status" value="1"/>
</dbReference>
<dbReference type="RefSeq" id="WP_008825156.1">
    <property type="nucleotide sequence ID" value="NZ_AFNU02000005.1"/>
</dbReference>
<reference evidence="2 3" key="2">
    <citation type="journal article" date="2013" name="PLoS ONE">
        <title>INDIGO - INtegrated Data Warehouse of MIcrobial GenOmes with Examples from the Red Sea Extremophiles.</title>
        <authorList>
            <person name="Alam I."/>
            <person name="Antunes A."/>
            <person name="Kamau A.A."/>
            <person name="Ba Alawi W."/>
            <person name="Kalkatawi M."/>
            <person name="Stingl U."/>
            <person name="Bajic V.B."/>
        </authorList>
    </citation>
    <scope>NUCLEOTIDE SEQUENCE [LARGE SCALE GENOMIC DNA]</scope>
    <source>
        <strain evidence="2 3">SSD-17B</strain>
    </source>
</reference>
<dbReference type="EMBL" id="AFNU02000005">
    <property type="protein sequence ID" value="ERJ12156.1"/>
    <property type="molecule type" value="Genomic_DNA"/>
</dbReference>
<dbReference type="InterPro" id="IPR000835">
    <property type="entry name" value="HTH_MarR-typ"/>
</dbReference>
<comment type="caution">
    <text evidence="2">The sequence shown here is derived from an EMBL/GenBank/DDBJ whole genome shotgun (WGS) entry which is preliminary data.</text>
</comment>
<dbReference type="InterPro" id="IPR039422">
    <property type="entry name" value="MarR/SlyA-like"/>
</dbReference>
<reference evidence="2 3" key="1">
    <citation type="journal article" date="2011" name="J. Bacteriol.">
        <title>Genome sequence of Haloplasma contractile, an unusual contractile bacterium from a deep-sea anoxic brine lake.</title>
        <authorList>
            <person name="Antunes A."/>
            <person name="Alam I."/>
            <person name="El Dorry H."/>
            <person name="Siam R."/>
            <person name="Robertson A."/>
            <person name="Bajic V.B."/>
            <person name="Stingl U."/>
        </authorList>
    </citation>
    <scope>NUCLEOTIDE SEQUENCE [LARGE SCALE GENOMIC DNA]</scope>
    <source>
        <strain evidence="2 3">SSD-17B</strain>
    </source>
</reference>
<dbReference type="SUPFAM" id="SSF46785">
    <property type="entry name" value="Winged helix' DNA-binding domain"/>
    <property type="match status" value="1"/>
</dbReference>
<dbReference type="eggNOG" id="COG1846">
    <property type="taxonomic scope" value="Bacteria"/>
</dbReference>
<evidence type="ECO:0000313" key="2">
    <source>
        <dbReference type="EMBL" id="ERJ12156.1"/>
    </source>
</evidence>
<feature type="domain" description="HTH marR-type" evidence="1">
    <location>
        <begin position="7"/>
        <end position="140"/>
    </location>
</feature>
<dbReference type="PROSITE" id="PS50995">
    <property type="entry name" value="HTH_MARR_2"/>
    <property type="match status" value="1"/>
</dbReference>
<evidence type="ECO:0000259" key="1">
    <source>
        <dbReference type="PROSITE" id="PS50995"/>
    </source>
</evidence>
<gene>
    <name evidence="2" type="ORF">HLPCO_001683</name>
</gene>
<dbReference type="Gene3D" id="1.10.10.10">
    <property type="entry name" value="Winged helix-like DNA-binding domain superfamily/Winged helix DNA-binding domain"/>
    <property type="match status" value="1"/>
</dbReference>
<dbReference type="GO" id="GO:0003700">
    <property type="term" value="F:DNA-binding transcription factor activity"/>
    <property type="evidence" value="ECO:0007669"/>
    <property type="project" value="InterPro"/>
</dbReference>
<accession>F7Q237</accession>
<protein>
    <submittedName>
        <fullName evidence="2">MarR-family transcriptional regulator protein</fullName>
    </submittedName>
</protein>
<dbReference type="InterPro" id="IPR036388">
    <property type="entry name" value="WH-like_DNA-bd_sf"/>
</dbReference>
<dbReference type="Pfam" id="PF12802">
    <property type="entry name" value="MarR_2"/>
    <property type="match status" value="1"/>
</dbReference>
<dbReference type="GO" id="GO:0006950">
    <property type="term" value="P:response to stress"/>
    <property type="evidence" value="ECO:0007669"/>
    <property type="project" value="TreeGrafter"/>
</dbReference>
<organism evidence="2 3">
    <name type="scientific">Haloplasma contractile SSD-17B</name>
    <dbReference type="NCBI Taxonomy" id="1033810"/>
    <lineage>
        <taxon>Bacteria</taxon>
        <taxon>Bacillati</taxon>
        <taxon>Mycoplasmatota</taxon>
        <taxon>Mollicutes</taxon>
        <taxon>Haloplasmatales</taxon>
        <taxon>Haloplasmataceae</taxon>
        <taxon>Haloplasma</taxon>
    </lineage>
</organism>
<dbReference type="InParanoid" id="F7Q237"/>
<dbReference type="InterPro" id="IPR036390">
    <property type="entry name" value="WH_DNA-bd_sf"/>
</dbReference>
<dbReference type="Proteomes" id="UP000005707">
    <property type="component" value="Unassembled WGS sequence"/>
</dbReference>